<dbReference type="InParanoid" id="A0DV03"/>
<dbReference type="CDD" id="cd06093">
    <property type="entry name" value="PX_domain"/>
    <property type="match status" value="1"/>
</dbReference>
<dbReference type="GeneID" id="5040052"/>
<keyword evidence="4" id="KW-1185">Reference proteome</keyword>
<proteinExistence type="predicted"/>
<evidence type="ECO:0000313" key="4">
    <source>
        <dbReference type="Proteomes" id="UP000000600"/>
    </source>
</evidence>
<reference evidence="3 4" key="1">
    <citation type="journal article" date="2006" name="Nature">
        <title>Global trends of whole-genome duplications revealed by the ciliate Paramecium tetraurelia.</title>
        <authorList>
            <consortium name="Genoscope"/>
            <person name="Aury J.-M."/>
            <person name="Jaillon O."/>
            <person name="Duret L."/>
            <person name="Noel B."/>
            <person name="Jubin C."/>
            <person name="Porcel B.M."/>
            <person name="Segurens B."/>
            <person name="Daubin V."/>
            <person name="Anthouard V."/>
            <person name="Aiach N."/>
            <person name="Arnaiz O."/>
            <person name="Billaut A."/>
            <person name="Beisson J."/>
            <person name="Blanc I."/>
            <person name="Bouhouche K."/>
            <person name="Camara F."/>
            <person name="Duharcourt S."/>
            <person name="Guigo R."/>
            <person name="Gogendeau D."/>
            <person name="Katinka M."/>
            <person name="Keller A.-M."/>
            <person name="Kissmehl R."/>
            <person name="Klotz C."/>
            <person name="Koll F."/>
            <person name="Le Moue A."/>
            <person name="Lepere C."/>
            <person name="Malinsky S."/>
            <person name="Nowacki M."/>
            <person name="Nowak J.K."/>
            <person name="Plattner H."/>
            <person name="Poulain J."/>
            <person name="Ruiz F."/>
            <person name="Serrano V."/>
            <person name="Zagulski M."/>
            <person name="Dessen P."/>
            <person name="Betermier M."/>
            <person name="Weissenbach J."/>
            <person name="Scarpelli C."/>
            <person name="Schachter V."/>
            <person name="Sperling L."/>
            <person name="Meyer E."/>
            <person name="Cohen J."/>
            <person name="Wincker P."/>
        </authorList>
    </citation>
    <scope>NUCLEOTIDE SEQUENCE [LARGE SCALE GENOMIC DNA]</scope>
    <source>
        <strain evidence="3 4">Stock d4-2</strain>
    </source>
</reference>
<organism evidence="3 4">
    <name type="scientific">Paramecium tetraurelia</name>
    <dbReference type="NCBI Taxonomy" id="5888"/>
    <lineage>
        <taxon>Eukaryota</taxon>
        <taxon>Sar</taxon>
        <taxon>Alveolata</taxon>
        <taxon>Ciliophora</taxon>
        <taxon>Intramacronucleata</taxon>
        <taxon>Oligohymenophorea</taxon>
        <taxon>Peniculida</taxon>
        <taxon>Parameciidae</taxon>
        <taxon>Paramecium</taxon>
    </lineage>
</organism>
<dbReference type="OrthoDB" id="294491at2759"/>
<evidence type="ECO:0000313" key="3">
    <source>
        <dbReference type="EMBL" id="CAK86870.1"/>
    </source>
</evidence>
<dbReference type="AlphaFoldDB" id="A0DV03"/>
<dbReference type="GO" id="GO:0005524">
    <property type="term" value="F:ATP binding"/>
    <property type="evidence" value="ECO:0007669"/>
    <property type="project" value="InterPro"/>
</dbReference>
<dbReference type="InterPro" id="IPR011009">
    <property type="entry name" value="Kinase-like_dom_sf"/>
</dbReference>
<dbReference type="GO" id="GO:0035091">
    <property type="term" value="F:phosphatidylinositol binding"/>
    <property type="evidence" value="ECO:0007669"/>
    <property type="project" value="InterPro"/>
</dbReference>
<dbReference type="Gene3D" id="1.10.510.10">
    <property type="entry name" value="Transferase(Phosphotransferase) domain 1"/>
    <property type="match status" value="1"/>
</dbReference>
<feature type="domain" description="Protein kinase" evidence="1">
    <location>
        <begin position="131"/>
        <end position="431"/>
    </location>
</feature>
<dbReference type="InterPro" id="IPR001683">
    <property type="entry name" value="PX_dom"/>
</dbReference>
<dbReference type="Gene3D" id="3.30.1520.10">
    <property type="entry name" value="Phox-like domain"/>
    <property type="match status" value="1"/>
</dbReference>
<sequence length="600" mass="69997">MIYDAKIIGVDTQSDNVLYKMRIFNSQTFEQREIRVKYSFLSDLHSHLQDLNPDRQLPQFPKKDLIQSFMGENKFVKQKEQLIAEYFSQLMKSPPPLCKPLLEFLREGADAIRQKELSKELHTKSELFKLIKPQKELKKSIFGKTTLCTMQGRKVILHKFYVLRNESEELFSHYFNTHLYFTDFTYICKVIHIFFLHSKQNFMDSMFGSIKLPRSCKKQHFEHFLSSMNKYDVVKLFSIEVQEGQNLEEIIIEKRNKQIPFSNSELWNLIQKLLDAILFLHNNECYPNRITPTSIIIYHDNLKLTGIQEPNEKYKERYVIDGHAIRTDQEYDSIYFPPEKLNSIQLHGKLADSWQFGVCIVKAALLCTNKELDGIHQPKVVNELIAKIKNQYGQSNLFLTQISDEIANILMLSLKNQIQQRAVIKNLHSLATQSSVIPFQSLYLNQTQDQPVTFLRFDSINEEEQQRLTAQLSQSTVLSIKINLFNQQVDDKELDKLMSLLGDFAIVRDIEIILNKAKNINVSSVLSSLASIKSVINLNLDLKGIQIDQNDIIYGIQVLKQMNLLKRFTLDCSSMDFINFLKAELDDKMKLICYYETQLI</sequence>
<feature type="domain" description="PX" evidence="2">
    <location>
        <begin position="1"/>
        <end position="138"/>
    </location>
</feature>
<dbReference type="RefSeq" id="XP_001454267.1">
    <property type="nucleotide sequence ID" value="XM_001454230.1"/>
</dbReference>
<dbReference type="Pfam" id="PF00787">
    <property type="entry name" value="PX"/>
    <property type="match status" value="1"/>
</dbReference>
<name>A0DV03_PARTE</name>
<dbReference type="SUPFAM" id="SSF64268">
    <property type="entry name" value="PX domain"/>
    <property type="match status" value="1"/>
</dbReference>
<protein>
    <recommendedName>
        <fullName evidence="5">Protein kinase domain-containing protein</fullName>
    </recommendedName>
</protein>
<evidence type="ECO:0008006" key="5">
    <source>
        <dbReference type="Google" id="ProtNLM"/>
    </source>
</evidence>
<dbReference type="GO" id="GO:0004672">
    <property type="term" value="F:protein kinase activity"/>
    <property type="evidence" value="ECO:0007669"/>
    <property type="project" value="InterPro"/>
</dbReference>
<dbReference type="Proteomes" id="UP000000600">
    <property type="component" value="Unassembled WGS sequence"/>
</dbReference>
<evidence type="ECO:0000259" key="1">
    <source>
        <dbReference type="PROSITE" id="PS50011"/>
    </source>
</evidence>
<evidence type="ECO:0000259" key="2">
    <source>
        <dbReference type="PROSITE" id="PS50195"/>
    </source>
</evidence>
<accession>A0DV03</accession>
<dbReference type="InterPro" id="IPR000719">
    <property type="entry name" value="Prot_kinase_dom"/>
</dbReference>
<dbReference type="PROSITE" id="PS50195">
    <property type="entry name" value="PX"/>
    <property type="match status" value="1"/>
</dbReference>
<dbReference type="InterPro" id="IPR036871">
    <property type="entry name" value="PX_dom_sf"/>
</dbReference>
<dbReference type="SUPFAM" id="SSF56112">
    <property type="entry name" value="Protein kinase-like (PK-like)"/>
    <property type="match status" value="1"/>
</dbReference>
<dbReference type="HOGENOM" id="CLU_502015_0_0_1"/>
<dbReference type="OMA" id="ICYYETQ"/>
<dbReference type="EMBL" id="CT868596">
    <property type="protein sequence ID" value="CAK86870.1"/>
    <property type="molecule type" value="Genomic_DNA"/>
</dbReference>
<dbReference type="KEGG" id="ptm:GSPATT00020532001"/>
<gene>
    <name evidence="3" type="ORF">GSPATT00020532001</name>
</gene>
<dbReference type="PROSITE" id="PS50011">
    <property type="entry name" value="PROTEIN_KINASE_DOM"/>
    <property type="match status" value="1"/>
</dbReference>